<gene>
    <name evidence="1" type="ORF">XENOCAPTIV_022689</name>
</gene>
<proteinExistence type="predicted"/>
<keyword evidence="2" id="KW-1185">Reference proteome</keyword>
<dbReference type="Proteomes" id="UP001434883">
    <property type="component" value="Unassembled WGS sequence"/>
</dbReference>
<name>A0ABV0RDF8_9TELE</name>
<reference evidence="1 2" key="1">
    <citation type="submission" date="2021-06" db="EMBL/GenBank/DDBJ databases">
        <authorList>
            <person name="Palmer J.M."/>
        </authorList>
    </citation>
    <scope>NUCLEOTIDE SEQUENCE [LARGE SCALE GENOMIC DNA]</scope>
    <source>
        <strain evidence="1 2">XC_2019</strain>
        <tissue evidence="1">Muscle</tissue>
    </source>
</reference>
<dbReference type="EMBL" id="JAHRIN010042518">
    <property type="protein sequence ID" value="MEQ2206084.1"/>
    <property type="molecule type" value="Genomic_DNA"/>
</dbReference>
<accession>A0ABV0RDF8</accession>
<sequence length="137" mass="15979">MENVKNSCQHAYVWPLEQFHAESKQQDAKRSLQNPKTSSWHLQQDLVATVDVKVHACTGESTNLTSRRGWQRRNLQLCKDGPDMFGINQTAKNPNTNREVQRWKGHGLGIILLKCNQINSFSRDKKKYNRHEYVKIF</sequence>
<evidence type="ECO:0000313" key="1">
    <source>
        <dbReference type="EMBL" id="MEQ2206084.1"/>
    </source>
</evidence>
<organism evidence="1 2">
    <name type="scientific">Xenoophorus captivus</name>
    <dbReference type="NCBI Taxonomy" id="1517983"/>
    <lineage>
        <taxon>Eukaryota</taxon>
        <taxon>Metazoa</taxon>
        <taxon>Chordata</taxon>
        <taxon>Craniata</taxon>
        <taxon>Vertebrata</taxon>
        <taxon>Euteleostomi</taxon>
        <taxon>Actinopterygii</taxon>
        <taxon>Neopterygii</taxon>
        <taxon>Teleostei</taxon>
        <taxon>Neoteleostei</taxon>
        <taxon>Acanthomorphata</taxon>
        <taxon>Ovalentaria</taxon>
        <taxon>Atherinomorphae</taxon>
        <taxon>Cyprinodontiformes</taxon>
        <taxon>Goodeidae</taxon>
        <taxon>Xenoophorus</taxon>
    </lineage>
</organism>
<protein>
    <submittedName>
        <fullName evidence="1">Uncharacterized protein</fullName>
    </submittedName>
</protein>
<comment type="caution">
    <text evidence="1">The sequence shown here is derived from an EMBL/GenBank/DDBJ whole genome shotgun (WGS) entry which is preliminary data.</text>
</comment>
<evidence type="ECO:0000313" key="2">
    <source>
        <dbReference type="Proteomes" id="UP001434883"/>
    </source>
</evidence>